<organism evidence="2 3">
    <name type="scientific">Bacillus subtilis subsp. subtilis</name>
    <dbReference type="NCBI Taxonomy" id="135461"/>
    <lineage>
        <taxon>Bacteria</taxon>
        <taxon>Bacillati</taxon>
        <taxon>Bacillota</taxon>
        <taxon>Bacilli</taxon>
        <taxon>Bacillales</taxon>
        <taxon>Bacillaceae</taxon>
        <taxon>Bacillus</taxon>
    </lineage>
</organism>
<dbReference type="RefSeq" id="WP_052470559.1">
    <property type="nucleotide sequence ID" value="NZ_JSXS01000063.1"/>
</dbReference>
<dbReference type="InterPro" id="IPR010359">
    <property type="entry name" value="IrrE_HExxH"/>
</dbReference>
<evidence type="ECO:0000259" key="1">
    <source>
        <dbReference type="Pfam" id="PF06114"/>
    </source>
</evidence>
<accession>A0ABD3ZSX8</accession>
<feature type="domain" description="IrrE N-terminal-like" evidence="1">
    <location>
        <begin position="34"/>
        <end position="161"/>
    </location>
</feature>
<sequence>MQRLVALAKSRSNELRNSMGLGDEPISNIFKLLESKGVFLFKRPFKGKASAMFMKSKDAHLVIINSNKTLGHQIFSAAHELSHYLYDTHVMGGVCAVNKFNQDMEIEKLADLFASHFLMPEDGILKHVIKRTNNGSRNLDYTDIIYLQQYFNVSWSAMLNRVCNLGHITKQEYDYYKSTIKIKSEALKHGYSTEIYEIDEKSYNSQLYIEKAMKAFENDEISEKKLEEFLHDIEMTIDELSLSEEKSHIFEEEDYA</sequence>
<reference evidence="2 3" key="1">
    <citation type="submission" date="2014-11" db="EMBL/GenBank/DDBJ databases">
        <title>Draft Genome Sequences of Nine Bacillus subtilis Strains that Form Spores with High Heat-Resistance.</title>
        <authorList>
            <person name="Krawcyk A.O."/>
            <person name="Berendsen E.M."/>
            <person name="de Jong A."/>
            <person name="Holsappel S."/>
            <person name="Eijlander R.T."/>
            <person name="Wells-Bennik M."/>
            <person name="Kuipers O.P."/>
        </authorList>
    </citation>
    <scope>NUCLEOTIDE SEQUENCE [LARGE SCALE GENOMIC DNA]</scope>
    <source>
        <strain evidence="2 3">B4067</strain>
    </source>
</reference>
<name>A0ABD3ZSX8_BACIU</name>
<dbReference type="EMBL" id="JSXS01000063">
    <property type="protein sequence ID" value="KIL31286.1"/>
    <property type="molecule type" value="Genomic_DNA"/>
</dbReference>
<dbReference type="InterPro" id="IPR052345">
    <property type="entry name" value="Rad_response_metalloprotease"/>
</dbReference>
<dbReference type="PANTHER" id="PTHR43236">
    <property type="entry name" value="ANTITOXIN HIGA1"/>
    <property type="match status" value="1"/>
</dbReference>
<dbReference type="Pfam" id="PF06114">
    <property type="entry name" value="Peptidase_M78"/>
    <property type="match status" value="1"/>
</dbReference>
<protein>
    <recommendedName>
        <fullName evidence="1">IrrE N-terminal-like domain-containing protein</fullName>
    </recommendedName>
</protein>
<dbReference type="AlphaFoldDB" id="A0ABD3ZSX8"/>
<dbReference type="Gene3D" id="1.10.10.2910">
    <property type="match status" value="1"/>
</dbReference>
<proteinExistence type="predicted"/>
<dbReference type="PANTHER" id="PTHR43236:SF1">
    <property type="entry name" value="BLL7220 PROTEIN"/>
    <property type="match status" value="1"/>
</dbReference>
<gene>
    <name evidence="2" type="ORF">B4067_2879</name>
</gene>
<comment type="caution">
    <text evidence="2">The sequence shown here is derived from an EMBL/GenBank/DDBJ whole genome shotgun (WGS) entry which is preliminary data.</text>
</comment>
<evidence type="ECO:0000313" key="2">
    <source>
        <dbReference type="EMBL" id="KIL31286.1"/>
    </source>
</evidence>
<dbReference type="Proteomes" id="UP000031970">
    <property type="component" value="Unassembled WGS sequence"/>
</dbReference>
<evidence type="ECO:0000313" key="3">
    <source>
        <dbReference type="Proteomes" id="UP000031970"/>
    </source>
</evidence>